<organism evidence="2 3">
    <name type="scientific">Roridomyces roridus</name>
    <dbReference type="NCBI Taxonomy" id="1738132"/>
    <lineage>
        <taxon>Eukaryota</taxon>
        <taxon>Fungi</taxon>
        <taxon>Dikarya</taxon>
        <taxon>Basidiomycota</taxon>
        <taxon>Agaricomycotina</taxon>
        <taxon>Agaricomycetes</taxon>
        <taxon>Agaricomycetidae</taxon>
        <taxon>Agaricales</taxon>
        <taxon>Marasmiineae</taxon>
        <taxon>Mycenaceae</taxon>
        <taxon>Roridomyces</taxon>
    </lineage>
</organism>
<protein>
    <submittedName>
        <fullName evidence="2">Uncharacterized protein</fullName>
    </submittedName>
</protein>
<dbReference type="EMBL" id="JARKIF010000003">
    <property type="protein sequence ID" value="KAJ7644479.1"/>
    <property type="molecule type" value="Genomic_DNA"/>
</dbReference>
<comment type="caution">
    <text evidence="2">The sequence shown here is derived from an EMBL/GenBank/DDBJ whole genome shotgun (WGS) entry which is preliminary data.</text>
</comment>
<evidence type="ECO:0000313" key="2">
    <source>
        <dbReference type="EMBL" id="KAJ7644479.1"/>
    </source>
</evidence>
<gene>
    <name evidence="2" type="ORF">FB45DRAFT_691184</name>
</gene>
<dbReference type="AlphaFoldDB" id="A0AAD7FXG1"/>
<sequence length="161" mass="18178">VSFKYTRHAFIGTASSSVTYYGAILGDNMPPRFSLCLPGRVQWPERFAARDSDVDDDYMHRERRGPPFVFYDEDWNGSTGLEPDGLHGLAFSGPDLPGQGQDDVPCSAEGDEPDSTEGLGWQGEWGTTLLQRKDQRKPLGERTEIVWRWDQAWGVELRLQV</sequence>
<keyword evidence="3" id="KW-1185">Reference proteome</keyword>
<accession>A0AAD7FXG1</accession>
<feature type="non-terminal residue" evidence="2">
    <location>
        <position position="161"/>
    </location>
</feature>
<evidence type="ECO:0000256" key="1">
    <source>
        <dbReference type="SAM" id="MobiDB-lite"/>
    </source>
</evidence>
<reference evidence="2" key="1">
    <citation type="submission" date="2023-03" db="EMBL/GenBank/DDBJ databases">
        <title>Massive genome expansion in bonnet fungi (Mycena s.s.) driven by repeated elements and novel gene families across ecological guilds.</title>
        <authorList>
            <consortium name="Lawrence Berkeley National Laboratory"/>
            <person name="Harder C.B."/>
            <person name="Miyauchi S."/>
            <person name="Viragh M."/>
            <person name="Kuo A."/>
            <person name="Thoen E."/>
            <person name="Andreopoulos B."/>
            <person name="Lu D."/>
            <person name="Skrede I."/>
            <person name="Drula E."/>
            <person name="Henrissat B."/>
            <person name="Morin E."/>
            <person name="Kohler A."/>
            <person name="Barry K."/>
            <person name="LaButti K."/>
            <person name="Morin E."/>
            <person name="Salamov A."/>
            <person name="Lipzen A."/>
            <person name="Mereny Z."/>
            <person name="Hegedus B."/>
            <person name="Baldrian P."/>
            <person name="Stursova M."/>
            <person name="Weitz H."/>
            <person name="Taylor A."/>
            <person name="Grigoriev I.V."/>
            <person name="Nagy L.G."/>
            <person name="Martin F."/>
            <person name="Kauserud H."/>
        </authorList>
    </citation>
    <scope>NUCLEOTIDE SEQUENCE</scope>
    <source>
        <strain evidence="2">9284</strain>
    </source>
</reference>
<dbReference type="Proteomes" id="UP001221142">
    <property type="component" value="Unassembled WGS sequence"/>
</dbReference>
<feature type="non-terminal residue" evidence="2">
    <location>
        <position position="1"/>
    </location>
</feature>
<name>A0AAD7FXG1_9AGAR</name>
<proteinExistence type="predicted"/>
<evidence type="ECO:0000313" key="3">
    <source>
        <dbReference type="Proteomes" id="UP001221142"/>
    </source>
</evidence>
<feature type="region of interest" description="Disordered" evidence="1">
    <location>
        <begin position="82"/>
        <end position="125"/>
    </location>
</feature>